<comment type="caution">
    <text evidence="1">The sequence shown here is derived from an EMBL/GenBank/DDBJ whole genome shotgun (WGS) entry which is preliminary data.</text>
</comment>
<proteinExistence type="predicted"/>
<name>M6R4V3_LEPIR</name>
<dbReference type="GO" id="GO:0008168">
    <property type="term" value="F:methyltransferase activity"/>
    <property type="evidence" value="ECO:0007669"/>
    <property type="project" value="InterPro"/>
</dbReference>
<dbReference type="AlphaFoldDB" id="M6R4V3"/>
<feature type="non-terminal residue" evidence="1">
    <location>
        <position position="88"/>
    </location>
</feature>
<dbReference type="InterPro" id="IPR014776">
    <property type="entry name" value="4pyrrole_Mease_sub2"/>
</dbReference>
<sequence>MLRDLDWVFKKTKDDREVFFCLDLTLDSEFQFRGKLANLLKILDTLPKGNPVIVLSQRKVRSIFKRKKLKHILLLGRIKMIPMISNRV</sequence>
<dbReference type="Proteomes" id="UP000012092">
    <property type="component" value="Unassembled WGS sequence"/>
</dbReference>
<organism evidence="1 2">
    <name type="scientific">Leptospira interrogans serovar Icterohaemorrhagiae str. Verdun HP</name>
    <dbReference type="NCBI Taxonomy" id="1049910"/>
    <lineage>
        <taxon>Bacteria</taxon>
        <taxon>Pseudomonadati</taxon>
        <taxon>Spirochaetota</taxon>
        <taxon>Spirochaetia</taxon>
        <taxon>Leptospirales</taxon>
        <taxon>Leptospiraceae</taxon>
        <taxon>Leptospira</taxon>
    </lineage>
</organism>
<dbReference type="EMBL" id="AHNZ02001022">
    <property type="protein sequence ID" value="EMO02575.1"/>
    <property type="molecule type" value="Genomic_DNA"/>
</dbReference>
<protein>
    <submittedName>
        <fullName evidence="1">Uncharacterized protein</fullName>
    </submittedName>
</protein>
<gene>
    <name evidence="1" type="ORF">LEP1GSC116_0703</name>
</gene>
<accession>M6R4V3</accession>
<dbReference type="Gene3D" id="3.30.950.10">
    <property type="entry name" value="Methyltransferase, Cobalt-precorrin-4 Transmethylase, Domain 2"/>
    <property type="match status" value="1"/>
</dbReference>
<evidence type="ECO:0000313" key="2">
    <source>
        <dbReference type="Proteomes" id="UP000012092"/>
    </source>
</evidence>
<evidence type="ECO:0000313" key="1">
    <source>
        <dbReference type="EMBL" id="EMO02575.1"/>
    </source>
</evidence>
<reference evidence="1 2" key="1">
    <citation type="submission" date="2013-01" db="EMBL/GenBank/DDBJ databases">
        <authorList>
            <person name="Harkins D.M."/>
            <person name="Durkin A.S."/>
            <person name="Brinkac L.M."/>
            <person name="Haft D.H."/>
            <person name="Selengut J.D."/>
            <person name="Sanka R."/>
            <person name="DePew J."/>
            <person name="Purushe J."/>
            <person name="Picardeau M."/>
            <person name="Werts C."/>
            <person name="Goarant C."/>
            <person name="Vinetz J.M."/>
            <person name="Sutton G.G."/>
            <person name="Nierman W.C."/>
            <person name="Fouts D.E."/>
        </authorList>
    </citation>
    <scope>NUCLEOTIDE SEQUENCE [LARGE SCALE GENOMIC DNA]</scope>
    <source>
        <strain evidence="1 2">Verdun HP</strain>
    </source>
</reference>